<dbReference type="AlphaFoldDB" id="A0A166MM19"/>
<evidence type="ECO:0000259" key="1">
    <source>
        <dbReference type="Pfam" id="PF20231"/>
    </source>
</evidence>
<dbReference type="OrthoDB" id="2496395at2759"/>
<dbReference type="EMBL" id="KV417528">
    <property type="protein sequence ID" value="KZP24134.1"/>
    <property type="molecule type" value="Genomic_DNA"/>
</dbReference>
<dbReference type="Proteomes" id="UP000076532">
    <property type="component" value="Unassembled WGS sequence"/>
</dbReference>
<keyword evidence="3" id="KW-1185">Reference proteome</keyword>
<accession>A0A166MM19</accession>
<evidence type="ECO:0000313" key="2">
    <source>
        <dbReference type="EMBL" id="KZP24134.1"/>
    </source>
</evidence>
<dbReference type="Pfam" id="PF20231">
    <property type="entry name" value="DUF6589"/>
    <property type="match status" value="1"/>
</dbReference>
<gene>
    <name evidence="2" type="ORF">FIBSPDRAFT_430859</name>
</gene>
<protein>
    <recommendedName>
        <fullName evidence="1">DUF6589 domain-containing protein</fullName>
    </recommendedName>
</protein>
<proteinExistence type="predicted"/>
<name>A0A166MM19_9AGAM</name>
<feature type="domain" description="DUF6589" evidence="1">
    <location>
        <begin position="6"/>
        <end position="377"/>
    </location>
</feature>
<reference evidence="2 3" key="1">
    <citation type="journal article" date="2016" name="Mol. Biol. Evol.">
        <title>Comparative Genomics of Early-Diverging Mushroom-Forming Fungi Provides Insights into the Origins of Lignocellulose Decay Capabilities.</title>
        <authorList>
            <person name="Nagy L.G."/>
            <person name="Riley R."/>
            <person name="Tritt A."/>
            <person name="Adam C."/>
            <person name="Daum C."/>
            <person name="Floudas D."/>
            <person name="Sun H."/>
            <person name="Yadav J.S."/>
            <person name="Pangilinan J."/>
            <person name="Larsson K.H."/>
            <person name="Matsuura K."/>
            <person name="Barry K."/>
            <person name="Labutti K."/>
            <person name="Kuo R."/>
            <person name="Ohm R.A."/>
            <person name="Bhattacharya S.S."/>
            <person name="Shirouzu T."/>
            <person name="Yoshinaga Y."/>
            <person name="Martin F.M."/>
            <person name="Grigoriev I.V."/>
            <person name="Hibbett D.S."/>
        </authorList>
    </citation>
    <scope>NUCLEOTIDE SEQUENCE [LARGE SCALE GENOMIC DNA]</scope>
    <source>
        <strain evidence="2 3">CBS 109695</strain>
    </source>
</reference>
<dbReference type="InterPro" id="IPR046496">
    <property type="entry name" value="DUF6589"/>
</dbReference>
<organism evidence="2 3">
    <name type="scientific">Athelia psychrophila</name>
    <dbReference type="NCBI Taxonomy" id="1759441"/>
    <lineage>
        <taxon>Eukaryota</taxon>
        <taxon>Fungi</taxon>
        <taxon>Dikarya</taxon>
        <taxon>Basidiomycota</taxon>
        <taxon>Agaricomycotina</taxon>
        <taxon>Agaricomycetes</taxon>
        <taxon>Agaricomycetidae</taxon>
        <taxon>Atheliales</taxon>
        <taxon>Atheliaceae</taxon>
        <taxon>Athelia</taxon>
    </lineage>
</organism>
<sequence>MRYLLQDLMPDSDQRASIFHQSMILAVRALVEHEPKLKHFKDDPLLQFKPRRPLPKDYRTEHVTVHTVTGKHTPDLYKKLIGEAYTAELEIDATAAFEHRAIPSVNSLVVNTAIRQAQMPIIRKPKPWTPEEHALMALQLGPGLLDILKIFVKSTLDAHKGNDDQSGSFATTFNVLDKAHLLAGKPKDFYNLLSTMETIIMAGFLDMWRINCGFPSTDAFADSHPTAQDILDIARTIIVEHAERIVPRDSSFEDDEQYSGRYSDAELEGDTVFANARIQLAALLRIFILKYAIQDADVGRIEDILGSVCICLLGAGNDSASEEIFRFLQGVKHIWPEPFANIMRDSLVLNLFRASENSQAADVSKEDLSRYIKVYLSDENDLPRKPTSLENAVQIIDGIDLHRIFAASRVVSSGPH</sequence>
<evidence type="ECO:0000313" key="3">
    <source>
        <dbReference type="Proteomes" id="UP000076532"/>
    </source>
</evidence>